<keyword evidence="3" id="KW-0413">Isomerase</keyword>
<dbReference type="InterPro" id="IPR019405">
    <property type="entry name" value="Lactonase_7-beta_prop"/>
</dbReference>
<name>A0A319EWW1_ASPSB</name>
<dbReference type="InterPro" id="IPR050282">
    <property type="entry name" value="Cycloisomerase_2"/>
</dbReference>
<organism evidence="3 4">
    <name type="scientific">Aspergillus sclerotiicarbonarius (strain CBS 121057 / IBT 28362)</name>
    <dbReference type="NCBI Taxonomy" id="1448318"/>
    <lineage>
        <taxon>Eukaryota</taxon>
        <taxon>Fungi</taxon>
        <taxon>Dikarya</taxon>
        <taxon>Ascomycota</taxon>
        <taxon>Pezizomycotina</taxon>
        <taxon>Eurotiomycetes</taxon>
        <taxon>Eurotiomycetidae</taxon>
        <taxon>Eurotiales</taxon>
        <taxon>Aspergillaceae</taxon>
        <taxon>Aspergillus</taxon>
        <taxon>Aspergillus subgen. Circumdati</taxon>
    </lineage>
</organism>
<dbReference type="GO" id="GO:0017057">
    <property type="term" value="F:6-phosphogluconolactonase activity"/>
    <property type="evidence" value="ECO:0007669"/>
    <property type="project" value="TreeGrafter"/>
</dbReference>
<reference evidence="3 4" key="1">
    <citation type="submission" date="2018-02" db="EMBL/GenBank/DDBJ databases">
        <title>The genomes of Aspergillus section Nigri reveals drivers in fungal speciation.</title>
        <authorList>
            <consortium name="DOE Joint Genome Institute"/>
            <person name="Vesth T.C."/>
            <person name="Nybo J."/>
            <person name="Theobald S."/>
            <person name="Brandl J."/>
            <person name="Frisvad J.C."/>
            <person name="Nielsen K.F."/>
            <person name="Lyhne E.K."/>
            <person name="Kogle M.E."/>
            <person name="Kuo A."/>
            <person name="Riley R."/>
            <person name="Clum A."/>
            <person name="Nolan M."/>
            <person name="Lipzen A."/>
            <person name="Salamov A."/>
            <person name="Henrissat B."/>
            <person name="Wiebenga A."/>
            <person name="De vries R.P."/>
            <person name="Grigoriev I.V."/>
            <person name="Mortensen U.H."/>
            <person name="Andersen M.R."/>
            <person name="Baker S.E."/>
        </authorList>
    </citation>
    <scope>NUCLEOTIDE SEQUENCE [LARGE SCALE GENOMIC DNA]</scope>
    <source>
        <strain evidence="3 4">CBS 121057</strain>
    </source>
</reference>
<comment type="similarity">
    <text evidence="1">Belongs to the cycloisomerase 2 family.</text>
</comment>
<protein>
    <submittedName>
        <fullName evidence="3">Putative isomerase YbhE</fullName>
    </submittedName>
</protein>
<dbReference type="PANTHER" id="PTHR30344:SF1">
    <property type="entry name" value="6-PHOSPHOGLUCONOLACTONASE"/>
    <property type="match status" value="1"/>
</dbReference>
<evidence type="ECO:0000256" key="1">
    <source>
        <dbReference type="ARBA" id="ARBA00005564"/>
    </source>
</evidence>
<keyword evidence="4" id="KW-1185">Reference proteome</keyword>
<sequence>MCLRSTPRLLAWLSWLSLVTAANLYATHYDGNVYTLSLDRGDNDTYSLSLASSLKTCGSMPSWLTFDSGSRTLYCSDETGDASMNGSLTTLAADQDGTLTEIATAVAPGGGVNNVIYSGDDGAQYIAIAHYSGSAVSTFSLPLDSGAQSLQVFRYTLSEPKENPQQDSPHPHQVFLDPTGSFVLAPDLGADLVRVYAIDKSTGQLDSRCADITYPAGSGPRHGLFWTTEHSVLTSQLKARQQDGSILYIVNELDGHLKAFTVTYSSDGCLDFEEIQSFVPYSEDQLPEGATLSEIRQAGSSLYVSIRSDHAFPPNDSMVNLDHSSNGTVTFHELTSSYGTVPRTFVINKVGDLVAIGDQSSSNIAIVTRDAQTGKLGDAVASLQIGEPGEVGTSTGLSSVVWDE</sequence>
<dbReference type="Pfam" id="PF10282">
    <property type="entry name" value="Lactonase"/>
    <property type="match status" value="1"/>
</dbReference>
<dbReference type="Proteomes" id="UP000248423">
    <property type="component" value="Unassembled WGS sequence"/>
</dbReference>
<proteinExistence type="inferred from homology"/>
<feature type="signal peptide" evidence="2">
    <location>
        <begin position="1"/>
        <end position="21"/>
    </location>
</feature>
<evidence type="ECO:0000313" key="3">
    <source>
        <dbReference type="EMBL" id="PYI12648.1"/>
    </source>
</evidence>
<dbReference type="InterPro" id="IPR015943">
    <property type="entry name" value="WD40/YVTN_repeat-like_dom_sf"/>
</dbReference>
<gene>
    <name evidence="3" type="ORF">BO78DRAFT_457074</name>
</gene>
<dbReference type="InterPro" id="IPR018247">
    <property type="entry name" value="EF_Hand_1_Ca_BS"/>
</dbReference>
<feature type="chain" id="PRO_5016456032" evidence="2">
    <location>
        <begin position="22"/>
        <end position="404"/>
    </location>
</feature>
<dbReference type="AlphaFoldDB" id="A0A319EWW1"/>
<dbReference type="EMBL" id="KZ826315">
    <property type="protein sequence ID" value="PYI12648.1"/>
    <property type="molecule type" value="Genomic_DNA"/>
</dbReference>
<dbReference type="VEuPathDB" id="FungiDB:BO78DRAFT_457074"/>
<dbReference type="STRING" id="1448318.A0A319EWW1"/>
<dbReference type="GO" id="GO:0016853">
    <property type="term" value="F:isomerase activity"/>
    <property type="evidence" value="ECO:0007669"/>
    <property type="project" value="UniProtKB-KW"/>
</dbReference>
<evidence type="ECO:0000256" key="2">
    <source>
        <dbReference type="SAM" id="SignalP"/>
    </source>
</evidence>
<evidence type="ECO:0000313" key="4">
    <source>
        <dbReference type="Proteomes" id="UP000248423"/>
    </source>
</evidence>
<dbReference type="OrthoDB" id="9972196at2759"/>
<dbReference type="PROSITE" id="PS00018">
    <property type="entry name" value="EF_HAND_1"/>
    <property type="match status" value="1"/>
</dbReference>
<accession>A0A319EWW1</accession>
<dbReference type="PANTHER" id="PTHR30344">
    <property type="entry name" value="6-PHOSPHOGLUCONOLACTONASE-RELATED"/>
    <property type="match status" value="1"/>
</dbReference>
<dbReference type="SUPFAM" id="SSF75011">
    <property type="entry name" value="3-carboxy-cis,cis-mucoante lactonizing enzyme"/>
    <property type="match status" value="1"/>
</dbReference>
<dbReference type="Gene3D" id="2.130.10.10">
    <property type="entry name" value="YVTN repeat-like/Quinoprotein amine dehydrogenase"/>
    <property type="match status" value="1"/>
</dbReference>
<keyword evidence="2" id="KW-0732">Signal</keyword>